<gene>
    <name evidence="3" type="ORF">S7711_07506</name>
</gene>
<dbReference type="InterPro" id="IPR005225">
    <property type="entry name" value="Small_GTP-bd"/>
</dbReference>
<evidence type="ECO:0000256" key="1">
    <source>
        <dbReference type="ARBA" id="ARBA00022741"/>
    </source>
</evidence>
<dbReference type="GO" id="GO:0005525">
    <property type="term" value="F:GTP binding"/>
    <property type="evidence" value="ECO:0007669"/>
    <property type="project" value="UniProtKB-KW"/>
</dbReference>
<dbReference type="SUPFAM" id="SSF52540">
    <property type="entry name" value="P-loop containing nucleoside triphosphate hydrolases"/>
    <property type="match status" value="1"/>
</dbReference>
<proteinExistence type="predicted"/>
<dbReference type="PANTHER" id="PTHR24070">
    <property type="entry name" value="RAS, DI-RAS, AND RHEB FAMILY MEMBERS OF SMALL GTPASE SUPERFAMILY"/>
    <property type="match status" value="1"/>
</dbReference>
<dbReference type="AlphaFoldDB" id="A0A084B7F3"/>
<dbReference type="NCBIfam" id="TIGR00231">
    <property type="entry name" value="small_GTP"/>
    <property type="match status" value="1"/>
</dbReference>
<dbReference type="PROSITE" id="PS51419">
    <property type="entry name" value="RAB"/>
    <property type="match status" value="1"/>
</dbReference>
<dbReference type="GO" id="GO:0007165">
    <property type="term" value="P:signal transduction"/>
    <property type="evidence" value="ECO:0007669"/>
    <property type="project" value="InterPro"/>
</dbReference>
<dbReference type="OrthoDB" id="19923at2759"/>
<dbReference type="Proteomes" id="UP000028045">
    <property type="component" value="Unassembled WGS sequence"/>
</dbReference>
<keyword evidence="4" id="KW-1185">Reference proteome</keyword>
<dbReference type="GO" id="GO:0016020">
    <property type="term" value="C:membrane"/>
    <property type="evidence" value="ECO:0007669"/>
    <property type="project" value="InterPro"/>
</dbReference>
<keyword evidence="1" id="KW-0547">Nucleotide-binding</keyword>
<dbReference type="PRINTS" id="PR00449">
    <property type="entry name" value="RASTRNSFRMNG"/>
</dbReference>
<sequence length="502" mass="55961">MADPLSIAASVAGLLTLAGGIYSFLSDVIDSIETAPQAFQRFLSEVSLTQMTLASMSDIITAFLDIPMSRRAMLQLDHLVLAVTSAVLTLSDLELFLSQWPALSRSSISPLTRMRWSRQENKAAKLLERLRETRVALSLVLNVLQCVTDFDAMRTREQLQATLDQLLQENGDLRKVLADFSSGIQDNKTLRQRKSTQSFASEPSTSRSVMTYLVPRRSFDSVLDRTWVYSRVRNYPSDVSLSTNQARSQLGSLFSKITTDRISSLSVVALPVVWTGPINPRLSRLQSILEVNSSLSSDTSTITSTKSIINQHKIVLVGEGSSGKTSLAVQFCCNQFYSTTYTTIEDQYHRSMVIDNERCELRIIDTASMMDYEYLRELKIKEADAFIITYSVCSIGTFLRVQNLHRSIQTQIKGYPAPIVLVGTAIDAEVRTVTRWMGQDLAEKLGCGFFECSAKDSRNVEAPFQHVVRLLRDQPKVSIKGQIDSSQEIGGLPVMSTNPTNF</sequence>
<dbReference type="InterPro" id="IPR027417">
    <property type="entry name" value="P-loop_NTPase"/>
</dbReference>
<dbReference type="PROSITE" id="PS51420">
    <property type="entry name" value="RHO"/>
    <property type="match status" value="1"/>
</dbReference>
<dbReference type="InterPro" id="IPR001806">
    <property type="entry name" value="Small_GTPase"/>
</dbReference>
<dbReference type="Gene3D" id="3.40.50.300">
    <property type="entry name" value="P-loop containing nucleotide triphosphate hydrolases"/>
    <property type="match status" value="1"/>
</dbReference>
<evidence type="ECO:0000313" key="3">
    <source>
        <dbReference type="EMBL" id="KEY73482.1"/>
    </source>
</evidence>
<organism evidence="3 4">
    <name type="scientific">Stachybotrys chartarum (strain CBS 109288 / IBT 7711)</name>
    <name type="common">Toxic black mold</name>
    <name type="synonym">Stilbospora chartarum</name>
    <dbReference type="NCBI Taxonomy" id="1280523"/>
    <lineage>
        <taxon>Eukaryota</taxon>
        <taxon>Fungi</taxon>
        <taxon>Dikarya</taxon>
        <taxon>Ascomycota</taxon>
        <taxon>Pezizomycotina</taxon>
        <taxon>Sordariomycetes</taxon>
        <taxon>Hypocreomycetidae</taxon>
        <taxon>Hypocreales</taxon>
        <taxon>Stachybotryaceae</taxon>
        <taxon>Stachybotrys</taxon>
    </lineage>
</organism>
<dbReference type="SMART" id="SM00175">
    <property type="entry name" value="RAB"/>
    <property type="match status" value="1"/>
</dbReference>
<reference evidence="3 4" key="1">
    <citation type="journal article" date="2014" name="BMC Genomics">
        <title>Comparative genome sequencing reveals chemotype-specific gene clusters in the toxigenic black mold Stachybotrys.</title>
        <authorList>
            <person name="Semeiks J."/>
            <person name="Borek D."/>
            <person name="Otwinowski Z."/>
            <person name="Grishin N.V."/>
        </authorList>
    </citation>
    <scope>NUCLEOTIDE SEQUENCE [LARGE SCALE GENOMIC DNA]</scope>
    <source>
        <strain evidence="4">CBS 109288 / IBT 7711</strain>
    </source>
</reference>
<dbReference type="SMART" id="SM00173">
    <property type="entry name" value="RAS"/>
    <property type="match status" value="1"/>
</dbReference>
<keyword evidence="2" id="KW-0342">GTP-binding</keyword>
<dbReference type="HOGENOM" id="CLU_502514_0_0_1"/>
<evidence type="ECO:0000313" key="4">
    <source>
        <dbReference type="Proteomes" id="UP000028045"/>
    </source>
</evidence>
<protein>
    <recommendedName>
        <fullName evidence="5">Fungal N-terminal domain-containing protein</fullName>
    </recommendedName>
</protein>
<name>A0A084B7F3_STACB</name>
<dbReference type="PROSITE" id="PS51421">
    <property type="entry name" value="RAS"/>
    <property type="match status" value="1"/>
</dbReference>
<dbReference type="SMART" id="SM00174">
    <property type="entry name" value="RHO"/>
    <property type="match status" value="1"/>
</dbReference>
<accession>A0A084B7F3</accession>
<dbReference type="EMBL" id="KL647836">
    <property type="protein sequence ID" value="KEY73482.1"/>
    <property type="molecule type" value="Genomic_DNA"/>
</dbReference>
<dbReference type="Pfam" id="PF00071">
    <property type="entry name" value="Ras"/>
    <property type="match status" value="1"/>
</dbReference>
<evidence type="ECO:0000256" key="2">
    <source>
        <dbReference type="ARBA" id="ARBA00023134"/>
    </source>
</evidence>
<dbReference type="GO" id="GO:0003924">
    <property type="term" value="F:GTPase activity"/>
    <property type="evidence" value="ECO:0007669"/>
    <property type="project" value="InterPro"/>
</dbReference>
<evidence type="ECO:0008006" key="5">
    <source>
        <dbReference type="Google" id="ProtNLM"/>
    </source>
</evidence>
<dbReference type="InterPro" id="IPR020849">
    <property type="entry name" value="Small_GTPase_Ras-type"/>
</dbReference>